<dbReference type="SUPFAM" id="SSF46894">
    <property type="entry name" value="C-terminal effector domain of the bipartite response regulators"/>
    <property type="match status" value="1"/>
</dbReference>
<keyword evidence="6" id="KW-1185">Reference proteome</keyword>
<keyword evidence="2" id="KW-0238">DNA-binding</keyword>
<keyword evidence="1" id="KW-0805">Transcription regulation</keyword>
<dbReference type="SMART" id="SM00421">
    <property type="entry name" value="HTH_LUXR"/>
    <property type="match status" value="1"/>
</dbReference>
<keyword evidence="3" id="KW-0804">Transcription</keyword>
<organism evidence="5 6">
    <name type="scientific">Brevibacterium linens</name>
    <dbReference type="NCBI Taxonomy" id="1703"/>
    <lineage>
        <taxon>Bacteria</taxon>
        <taxon>Bacillati</taxon>
        <taxon>Actinomycetota</taxon>
        <taxon>Actinomycetes</taxon>
        <taxon>Micrococcales</taxon>
        <taxon>Brevibacteriaceae</taxon>
        <taxon>Brevibacterium</taxon>
    </lineage>
</organism>
<dbReference type="Gene3D" id="1.10.10.10">
    <property type="entry name" value="Winged helix-like DNA-binding domain superfamily/Winged helix DNA-binding domain"/>
    <property type="match status" value="1"/>
</dbReference>
<dbReference type="PRINTS" id="PR00038">
    <property type="entry name" value="HTHLUXR"/>
</dbReference>
<dbReference type="PROSITE" id="PS50043">
    <property type="entry name" value="HTH_LUXR_2"/>
    <property type="match status" value="1"/>
</dbReference>
<dbReference type="InterPro" id="IPR000792">
    <property type="entry name" value="Tscrpt_reg_LuxR_C"/>
</dbReference>
<sequence length="895" mass="98137">MRQVIRRKEVGDLRALLSRHRAAALTGGFGTGRRSIMRVLESEWDGPVIRVTASRLDEGTPFSGIGGLLAAVNASANGASDQADLTTDEIVPSMMEALRSISGDEDTLILVPNADEMDMDSQRVLGQALRRLKSGRLHIVITARSIDDDGPFASVPEIELADLSISELIELARDLALTRFGHTRIAEEAAQVAAHAASGRPLAVSHILEEMAPSEMRGEIALSIPVRVGPASRPMIADYVEGLTPNAEALLRCLSLSPLTPLRPLVRRMPGFWEAVDELESRGTIERRGAFLRIPHGFVRAMVQQAMGASERRRTHLALAEDCADTWPQVEAWHVSFIDPDEETPQQLASHALGLVRRGLTAGGAEYAERAIRVCNDVEELRGQLVEIAEALSDHGQFAFSRRYTRIASRSNQAAVVVRARTLEVRNVFLETQTLPSSLFTSWSRYESEQAPAEVARLQLTLALCHCERGEFARAQELLALAEAADEHFRDSEAQLVQAVRILLDGNRGKDGAAFAGFVSLQEHQDAIRPSFGLAVAQGLVLTEHYEAASAVLDHIGETCAATRVWKRQVDCVRADLEMRLGRVSQAVDVIDRLIAETEADKRRGLVVVRQDRILLLHAWKLLLTGRAGEAGLVEEQAAVRASATNNHRLLVELNALQGRYLLRTDCAAEAIGHLRRCEQLSADETNPNVRRFEGDLIEALVGIGRREHATLLLQKLRDRAKACPSQWTDLVVSRSEALLAAGETATDLFGRALRQASTSEFVFEKAAIHAAFSARLADNGSMLKAREQRLAAAALLREVGASRLADHLRNGQIVEEPKAPTLPDLPRLGELSDEELKVVELVRAGMKNREISERIFVSLRTVELRLTAVYRKLGVGSRTELVSRLAGNPRLAAV</sequence>
<protein>
    <submittedName>
        <fullName evidence="5">Transcriptional regulator, LuxR family</fullName>
    </submittedName>
</protein>
<evidence type="ECO:0000259" key="4">
    <source>
        <dbReference type="PROSITE" id="PS50043"/>
    </source>
</evidence>
<evidence type="ECO:0000256" key="3">
    <source>
        <dbReference type="ARBA" id="ARBA00023163"/>
    </source>
</evidence>
<dbReference type="Pfam" id="PF00196">
    <property type="entry name" value="GerE"/>
    <property type="match status" value="1"/>
</dbReference>
<gene>
    <name evidence="5" type="ORF">AE0388_3331</name>
</gene>
<evidence type="ECO:0000313" key="6">
    <source>
        <dbReference type="Proteomes" id="UP000031488"/>
    </source>
</evidence>
<dbReference type="Proteomes" id="UP000031488">
    <property type="component" value="Unassembled WGS sequence"/>
</dbReference>
<evidence type="ECO:0000256" key="2">
    <source>
        <dbReference type="ARBA" id="ARBA00023125"/>
    </source>
</evidence>
<name>A0A0B9AKJ5_BRELN</name>
<dbReference type="EMBL" id="JTJZ01000022">
    <property type="protein sequence ID" value="KHS51259.1"/>
    <property type="molecule type" value="Genomic_DNA"/>
</dbReference>
<dbReference type="PATRIC" id="fig|1703.6.peg.3290"/>
<dbReference type="OrthoDB" id="5476461at2"/>
<dbReference type="PANTHER" id="PTHR44688:SF16">
    <property type="entry name" value="DNA-BINDING TRANSCRIPTIONAL ACTIVATOR DEVR_DOSR"/>
    <property type="match status" value="1"/>
</dbReference>
<dbReference type="PROSITE" id="PS00622">
    <property type="entry name" value="HTH_LUXR_1"/>
    <property type="match status" value="1"/>
</dbReference>
<dbReference type="InterPro" id="IPR027417">
    <property type="entry name" value="P-loop_NTPase"/>
</dbReference>
<dbReference type="RefSeq" id="WP_039212067.1">
    <property type="nucleotide sequence ID" value="NZ_JTJZ01000022.1"/>
</dbReference>
<dbReference type="InterPro" id="IPR036388">
    <property type="entry name" value="WH-like_DNA-bd_sf"/>
</dbReference>
<dbReference type="AlphaFoldDB" id="A0A0B9AKJ5"/>
<dbReference type="InterPro" id="IPR016032">
    <property type="entry name" value="Sig_transdc_resp-reg_C-effctor"/>
</dbReference>
<comment type="caution">
    <text evidence="5">The sequence shown here is derived from an EMBL/GenBank/DDBJ whole genome shotgun (WGS) entry which is preliminary data.</text>
</comment>
<feature type="domain" description="HTH luxR-type" evidence="4">
    <location>
        <begin position="825"/>
        <end position="890"/>
    </location>
</feature>
<evidence type="ECO:0000256" key="1">
    <source>
        <dbReference type="ARBA" id="ARBA00023015"/>
    </source>
</evidence>
<dbReference type="GO" id="GO:0003677">
    <property type="term" value="F:DNA binding"/>
    <property type="evidence" value="ECO:0007669"/>
    <property type="project" value="UniProtKB-KW"/>
</dbReference>
<evidence type="ECO:0000313" key="5">
    <source>
        <dbReference type="EMBL" id="KHS51259.1"/>
    </source>
</evidence>
<reference evidence="5 6" key="1">
    <citation type="submission" date="2014-11" db="EMBL/GenBank/DDBJ databases">
        <title>Draft Genome Sequence of Brevibacterium linens AE038-8.</title>
        <authorList>
            <person name="Maizel D."/>
            <person name="Utturkar S.M."/>
            <person name="Brown S.D."/>
            <person name="Ferrero M."/>
            <person name="Rosen B.P."/>
        </authorList>
    </citation>
    <scope>NUCLEOTIDE SEQUENCE [LARGE SCALE GENOMIC DNA]</scope>
    <source>
        <strain evidence="5 6">AE038-8</strain>
    </source>
</reference>
<dbReference type="PANTHER" id="PTHR44688">
    <property type="entry name" value="DNA-BINDING TRANSCRIPTIONAL ACTIVATOR DEVR_DOSR"/>
    <property type="match status" value="1"/>
</dbReference>
<dbReference type="SUPFAM" id="SSF52540">
    <property type="entry name" value="P-loop containing nucleoside triphosphate hydrolases"/>
    <property type="match status" value="1"/>
</dbReference>
<accession>A0A0B9AKJ5</accession>
<dbReference type="GO" id="GO:0006355">
    <property type="term" value="P:regulation of DNA-templated transcription"/>
    <property type="evidence" value="ECO:0007669"/>
    <property type="project" value="InterPro"/>
</dbReference>
<dbReference type="CDD" id="cd06170">
    <property type="entry name" value="LuxR_C_like"/>
    <property type="match status" value="1"/>
</dbReference>
<proteinExistence type="predicted"/>